<evidence type="ECO:0000313" key="3">
    <source>
        <dbReference type="EMBL" id="KMT66033.1"/>
    </source>
</evidence>
<feature type="compositionally biased region" description="Polar residues" evidence="1">
    <location>
        <begin position="111"/>
        <end position="125"/>
    </location>
</feature>
<evidence type="ECO:0000313" key="4">
    <source>
        <dbReference type="Proteomes" id="UP000037600"/>
    </source>
</evidence>
<reference evidence="3 4" key="1">
    <citation type="submission" date="2015-04" db="EMBL/GenBank/DDBJ databases">
        <title>Draft Genome Sequence of the Novel Agar-Digesting Marine Bacterium Q1.</title>
        <authorList>
            <person name="Li Y."/>
            <person name="Li D."/>
            <person name="Chen G."/>
            <person name="Du Z."/>
        </authorList>
    </citation>
    <scope>NUCLEOTIDE SEQUENCE [LARGE SCALE GENOMIC DNA]</scope>
    <source>
        <strain evidence="3 4">Q1</strain>
    </source>
</reference>
<keyword evidence="2" id="KW-0472">Membrane</keyword>
<feature type="region of interest" description="Disordered" evidence="1">
    <location>
        <begin position="108"/>
        <end position="170"/>
    </location>
</feature>
<dbReference type="SMART" id="SM00028">
    <property type="entry name" value="TPR"/>
    <property type="match status" value="3"/>
</dbReference>
<evidence type="ECO:0000256" key="1">
    <source>
        <dbReference type="SAM" id="MobiDB-lite"/>
    </source>
</evidence>
<dbReference type="RefSeq" id="WP_048690793.1">
    <property type="nucleotide sequence ID" value="NZ_KQ130485.1"/>
</dbReference>
<proteinExistence type="predicted"/>
<dbReference type="Gene3D" id="1.25.40.10">
    <property type="entry name" value="Tetratricopeptide repeat domain"/>
    <property type="match status" value="1"/>
</dbReference>
<feature type="transmembrane region" description="Helical" evidence="2">
    <location>
        <begin position="39"/>
        <end position="59"/>
    </location>
</feature>
<dbReference type="AlphaFoldDB" id="A0A0J8GZ88"/>
<dbReference type="SUPFAM" id="SSF48452">
    <property type="entry name" value="TPR-like"/>
    <property type="match status" value="1"/>
</dbReference>
<keyword evidence="2" id="KW-1133">Transmembrane helix</keyword>
<name>A0A0J8GZ88_9ALTE</name>
<accession>A0A0J8GZ88</accession>
<comment type="caution">
    <text evidence="3">The sequence shown here is derived from an EMBL/GenBank/DDBJ whole genome shotgun (WGS) entry which is preliminary data.</text>
</comment>
<organism evidence="3 4">
    <name type="scientific">Catenovulum maritimum</name>
    <dbReference type="NCBI Taxonomy" id="1513271"/>
    <lineage>
        <taxon>Bacteria</taxon>
        <taxon>Pseudomonadati</taxon>
        <taxon>Pseudomonadota</taxon>
        <taxon>Gammaproteobacteria</taxon>
        <taxon>Alteromonadales</taxon>
        <taxon>Alteromonadaceae</taxon>
        <taxon>Catenovulum</taxon>
    </lineage>
</organism>
<protein>
    <submittedName>
        <fullName evidence="3">Uncharacterized protein</fullName>
    </submittedName>
</protein>
<dbReference type="InterPro" id="IPR011990">
    <property type="entry name" value="TPR-like_helical_dom_sf"/>
</dbReference>
<evidence type="ECO:0000256" key="2">
    <source>
        <dbReference type="SAM" id="Phobius"/>
    </source>
</evidence>
<dbReference type="InterPro" id="IPR019734">
    <property type="entry name" value="TPR_rpt"/>
</dbReference>
<feature type="compositionally biased region" description="Polar residues" evidence="1">
    <location>
        <begin position="147"/>
        <end position="161"/>
    </location>
</feature>
<dbReference type="OrthoDB" id="5406098at2"/>
<gene>
    <name evidence="3" type="ORF">XM47_06180</name>
</gene>
<sequence>MSVINQMLQNLDKQPKQTADADYPILEVEKKLTSKFKPLDISIIFLLISIAAILGWYFYFNQATKVPMEAKHAEQNPAIIPVESKVQEPVSEAKKPTNIVQAVVKAKADTSAESTTQAPKLTPPSTLVEPKLTPSQTKSEPNKPSKKVNNTANSQPKQKSTAPAKAKVSIAATTKTPEEIAQNKFNQAKEALSKGLFVKSEQLLKQALNLKPDFHQARITWMSIRYGEQNYPSALSILQQGIQAYPEHLDYPFLAARILTEIEQPDAAWQLIANRTPEISMHSDFYQFKALLAQQTENWQPALTTWQELLGLNPNQSNWLLGAAIAADQIDKTQDAIHYYQLALSHSGLSQASLEFAQQRLLEIQP</sequence>
<keyword evidence="2" id="KW-0812">Transmembrane</keyword>
<dbReference type="STRING" id="1513271.XM47_06180"/>
<dbReference type="EMBL" id="LAZL01000007">
    <property type="protein sequence ID" value="KMT66033.1"/>
    <property type="molecule type" value="Genomic_DNA"/>
</dbReference>
<keyword evidence="4" id="KW-1185">Reference proteome</keyword>
<dbReference type="Proteomes" id="UP000037600">
    <property type="component" value="Unassembled WGS sequence"/>
</dbReference>